<comment type="caution">
    <text evidence="2">The sequence shown here is derived from an EMBL/GenBank/DDBJ whole genome shotgun (WGS) entry which is preliminary data.</text>
</comment>
<sequence length="34" mass="3698">MRDAKEIQSPILAFSNAAWGSFISDIKSGQISTK</sequence>
<proteinExistence type="predicted"/>
<accession>A0AAE3YTN5</accession>
<reference evidence="2" key="1">
    <citation type="submission" date="2023-07" db="EMBL/GenBank/DDBJ databases">
        <title>Sequencing the genomes of 1000 actinobacteria strains.</title>
        <authorList>
            <person name="Klenk H.-P."/>
        </authorList>
    </citation>
    <scope>NUCLEOTIDE SEQUENCE</scope>
    <source>
        <strain evidence="2">DSM 44707</strain>
    </source>
</reference>
<dbReference type="Proteomes" id="UP001183643">
    <property type="component" value="Unassembled WGS sequence"/>
</dbReference>
<dbReference type="InterPro" id="IPR007278">
    <property type="entry name" value="DUF397"/>
</dbReference>
<dbReference type="Pfam" id="PF04149">
    <property type="entry name" value="DUF397"/>
    <property type="match status" value="1"/>
</dbReference>
<evidence type="ECO:0000313" key="2">
    <source>
        <dbReference type="EMBL" id="MDR7278440.1"/>
    </source>
</evidence>
<feature type="domain" description="DUF397" evidence="1">
    <location>
        <begin position="1"/>
        <end position="27"/>
    </location>
</feature>
<gene>
    <name evidence="2" type="ORF">J2S41_005218</name>
</gene>
<name>A0AAE3YTN5_9ACTN</name>
<evidence type="ECO:0000259" key="1">
    <source>
        <dbReference type="Pfam" id="PF04149"/>
    </source>
</evidence>
<dbReference type="AlphaFoldDB" id="A0AAE3YTN5"/>
<evidence type="ECO:0000313" key="3">
    <source>
        <dbReference type="Proteomes" id="UP001183643"/>
    </source>
</evidence>
<dbReference type="EMBL" id="JAVDYB010000001">
    <property type="protein sequence ID" value="MDR7278440.1"/>
    <property type="molecule type" value="Genomic_DNA"/>
</dbReference>
<keyword evidence="3" id="KW-1185">Reference proteome</keyword>
<organism evidence="2 3">
    <name type="scientific">Catenuloplanes atrovinosus</name>
    <dbReference type="NCBI Taxonomy" id="137266"/>
    <lineage>
        <taxon>Bacteria</taxon>
        <taxon>Bacillati</taxon>
        <taxon>Actinomycetota</taxon>
        <taxon>Actinomycetes</taxon>
        <taxon>Micromonosporales</taxon>
        <taxon>Micromonosporaceae</taxon>
        <taxon>Catenuloplanes</taxon>
    </lineage>
</organism>
<protein>
    <recommendedName>
        <fullName evidence="1">DUF397 domain-containing protein</fullName>
    </recommendedName>
</protein>